<gene>
    <name evidence="2" type="ORF">MBOT_07900</name>
</gene>
<sequence length="91" mass="9914">MIRGETVLGVLGGVLIGYMGWLVAISVGEAMTTVSTWSWAVLAWSAVLAICAGAWGWWLRRRRSYPWAAFTFALPVLPVLLTVGVLADTYL</sequence>
<dbReference type="EMBL" id="BLKW01000002">
    <property type="protein sequence ID" value="GFG73425.1"/>
    <property type="molecule type" value="Genomic_DNA"/>
</dbReference>
<evidence type="ECO:0000313" key="2">
    <source>
        <dbReference type="EMBL" id="GFG73425.1"/>
    </source>
</evidence>
<comment type="caution">
    <text evidence="2">The sequence shown here is derived from an EMBL/GenBank/DDBJ whole genome shotgun (WGS) entry which is preliminary data.</text>
</comment>
<proteinExistence type="predicted"/>
<feature type="transmembrane region" description="Helical" evidence="1">
    <location>
        <begin position="37"/>
        <end position="58"/>
    </location>
</feature>
<evidence type="ECO:0000313" key="3">
    <source>
        <dbReference type="Proteomes" id="UP000465361"/>
    </source>
</evidence>
<name>A0A7I9XU12_9MYCO</name>
<keyword evidence="1" id="KW-0472">Membrane</keyword>
<evidence type="ECO:0000256" key="1">
    <source>
        <dbReference type="SAM" id="Phobius"/>
    </source>
</evidence>
<protein>
    <submittedName>
        <fullName evidence="2">Uncharacterized protein</fullName>
    </submittedName>
</protein>
<organism evidence="2 3">
    <name type="scientific">Mycobacterium botniense</name>
    <dbReference type="NCBI Taxonomy" id="84962"/>
    <lineage>
        <taxon>Bacteria</taxon>
        <taxon>Bacillati</taxon>
        <taxon>Actinomycetota</taxon>
        <taxon>Actinomycetes</taxon>
        <taxon>Mycobacteriales</taxon>
        <taxon>Mycobacteriaceae</taxon>
        <taxon>Mycobacterium</taxon>
    </lineage>
</organism>
<accession>A0A7I9XU12</accession>
<reference evidence="2 3" key="1">
    <citation type="journal article" date="2019" name="Emerg. Microbes Infect.">
        <title>Comprehensive subspecies identification of 175 nontuberculous mycobacteria species based on 7547 genomic profiles.</title>
        <authorList>
            <person name="Matsumoto Y."/>
            <person name="Kinjo T."/>
            <person name="Motooka D."/>
            <person name="Nabeya D."/>
            <person name="Jung N."/>
            <person name="Uechi K."/>
            <person name="Horii T."/>
            <person name="Iida T."/>
            <person name="Fujita J."/>
            <person name="Nakamura S."/>
        </authorList>
    </citation>
    <scope>NUCLEOTIDE SEQUENCE [LARGE SCALE GENOMIC DNA]</scope>
    <source>
        <strain evidence="2 3">JCM 17322</strain>
    </source>
</reference>
<keyword evidence="3" id="KW-1185">Reference proteome</keyword>
<keyword evidence="1" id="KW-1133">Transmembrane helix</keyword>
<keyword evidence="1" id="KW-0812">Transmembrane</keyword>
<feature type="transmembrane region" description="Helical" evidence="1">
    <location>
        <begin position="65"/>
        <end position="87"/>
    </location>
</feature>
<feature type="transmembrane region" description="Helical" evidence="1">
    <location>
        <begin position="7"/>
        <end position="25"/>
    </location>
</feature>
<dbReference type="AlphaFoldDB" id="A0A7I9XU12"/>
<dbReference type="Proteomes" id="UP000465361">
    <property type="component" value="Unassembled WGS sequence"/>
</dbReference>